<dbReference type="Pfam" id="PF04023">
    <property type="entry name" value="FeoA"/>
    <property type="match status" value="1"/>
</dbReference>
<feature type="domain" description="Ferrous iron transporter FeoA-like" evidence="2">
    <location>
        <begin position="21"/>
        <end position="90"/>
    </location>
</feature>
<proteinExistence type="predicted"/>
<dbReference type="Gene3D" id="2.30.30.90">
    <property type="match status" value="1"/>
</dbReference>
<evidence type="ECO:0000259" key="2">
    <source>
        <dbReference type="SMART" id="SM00899"/>
    </source>
</evidence>
<dbReference type="Proteomes" id="UP000477311">
    <property type="component" value="Unassembled WGS sequence"/>
</dbReference>
<comment type="caution">
    <text evidence="3">The sequence shown here is derived from an EMBL/GenBank/DDBJ whole genome shotgun (WGS) entry which is preliminary data.</text>
</comment>
<evidence type="ECO:0000313" key="4">
    <source>
        <dbReference type="Proteomes" id="UP000477311"/>
    </source>
</evidence>
<dbReference type="GO" id="GO:0046914">
    <property type="term" value="F:transition metal ion binding"/>
    <property type="evidence" value="ECO:0007669"/>
    <property type="project" value="InterPro"/>
</dbReference>
<gene>
    <name evidence="3" type="ORF">G4L39_01840</name>
</gene>
<keyword evidence="1" id="KW-0408">Iron</keyword>
<protein>
    <submittedName>
        <fullName evidence="3">Ferrous iron transport protein A</fullName>
    </submittedName>
</protein>
<keyword evidence="4" id="KW-1185">Reference proteome</keyword>
<dbReference type="RefSeq" id="WP_165105465.1">
    <property type="nucleotide sequence ID" value="NZ_JAAKYA010000012.1"/>
</dbReference>
<dbReference type="AlphaFoldDB" id="A0A6M1RKV5"/>
<sequence>MSEAEKPCEFLEGACSEPGVCPLSRMAEGAEVCIRQLLATPEVRARLREMGLGESQRIRIISRQVNFICQVCNARLGISEEVAQAILVEPVRNESSTDPAHG</sequence>
<reference evidence="3 4" key="1">
    <citation type="submission" date="2020-02" db="EMBL/GenBank/DDBJ databases">
        <title>Draft genome sequence of Limisphaera ngatamarikiensis NGM72.4T, a thermophilic Verrucomicrobia grouped in subdivision 3.</title>
        <authorList>
            <person name="Carere C.R."/>
            <person name="Steen J."/>
            <person name="Hugenholtz P."/>
            <person name="Stott M.B."/>
        </authorList>
    </citation>
    <scope>NUCLEOTIDE SEQUENCE [LARGE SCALE GENOMIC DNA]</scope>
    <source>
        <strain evidence="3 4">NGM72.4</strain>
    </source>
</reference>
<dbReference type="InterPro" id="IPR038157">
    <property type="entry name" value="FeoA_core_dom"/>
</dbReference>
<organism evidence="3 4">
    <name type="scientific">Limisphaera ngatamarikiensis</name>
    <dbReference type="NCBI Taxonomy" id="1324935"/>
    <lineage>
        <taxon>Bacteria</taxon>
        <taxon>Pseudomonadati</taxon>
        <taxon>Verrucomicrobiota</taxon>
        <taxon>Verrucomicrobiia</taxon>
        <taxon>Limisphaerales</taxon>
        <taxon>Limisphaeraceae</taxon>
        <taxon>Limisphaera</taxon>
    </lineage>
</organism>
<dbReference type="SMART" id="SM00899">
    <property type="entry name" value="FeoA"/>
    <property type="match status" value="1"/>
</dbReference>
<dbReference type="InterPro" id="IPR008988">
    <property type="entry name" value="Transcriptional_repressor_C"/>
</dbReference>
<dbReference type="SUPFAM" id="SSF50037">
    <property type="entry name" value="C-terminal domain of transcriptional repressors"/>
    <property type="match status" value="1"/>
</dbReference>
<dbReference type="InterPro" id="IPR007167">
    <property type="entry name" value="Fe-transptr_FeoA-like"/>
</dbReference>
<evidence type="ECO:0000256" key="1">
    <source>
        <dbReference type="ARBA" id="ARBA00023004"/>
    </source>
</evidence>
<evidence type="ECO:0000313" key="3">
    <source>
        <dbReference type="EMBL" id="NGO38137.1"/>
    </source>
</evidence>
<accession>A0A6M1RKV5</accession>
<name>A0A6M1RKV5_9BACT</name>
<dbReference type="EMBL" id="JAAKYA010000012">
    <property type="protein sequence ID" value="NGO38137.1"/>
    <property type="molecule type" value="Genomic_DNA"/>
</dbReference>